<keyword evidence="1" id="KW-1277">Toxin-antitoxin system</keyword>
<evidence type="ECO:0000256" key="1">
    <source>
        <dbReference type="ARBA" id="ARBA00022649"/>
    </source>
</evidence>
<dbReference type="EMBL" id="MZGS01000029">
    <property type="protein sequence ID" value="PWB84921.1"/>
    <property type="molecule type" value="Genomic_DNA"/>
</dbReference>
<dbReference type="AlphaFoldDB" id="A0A315XKJ5"/>
<dbReference type="Pfam" id="PF05016">
    <property type="entry name" value="ParE_toxin"/>
    <property type="match status" value="1"/>
</dbReference>
<accession>A0A315XKJ5</accession>
<comment type="caution">
    <text evidence="2">The sequence shown here is derived from an EMBL/GenBank/DDBJ whole genome shotgun (WGS) entry which is preliminary data.</text>
</comment>
<dbReference type="OrthoDB" id="77763at2157"/>
<keyword evidence="3" id="KW-1185">Reference proteome</keyword>
<reference evidence="2 3" key="1">
    <citation type="submission" date="2017-03" db="EMBL/GenBank/DDBJ databases">
        <title>Genome sequence of Methanobrevibacter thaueri.</title>
        <authorList>
            <person name="Poehlein A."/>
            <person name="Seedorf H."/>
            <person name="Daniel R."/>
        </authorList>
    </citation>
    <scope>NUCLEOTIDE SEQUENCE [LARGE SCALE GENOMIC DNA]</scope>
    <source>
        <strain evidence="2 3">DSM 11995</strain>
    </source>
</reference>
<dbReference type="RefSeq" id="WP_165814073.1">
    <property type="nucleotide sequence ID" value="NZ_JBGUNC010000006.1"/>
</dbReference>
<sequence>MELEFKRSALKQLKYYKKKNPIAYKLIREKLEEILNNPEDSDYKKVKKYPKYKRARKGNYRICFRVDNNCIYIGRIEDRSKVYQ</sequence>
<organism evidence="2 3">
    <name type="scientific">Methanobrevibacter thaueri</name>
    <dbReference type="NCBI Taxonomy" id="190975"/>
    <lineage>
        <taxon>Archaea</taxon>
        <taxon>Methanobacteriati</taxon>
        <taxon>Methanobacteriota</taxon>
        <taxon>Methanomada group</taxon>
        <taxon>Methanobacteria</taxon>
        <taxon>Methanobacteriales</taxon>
        <taxon>Methanobacteriaceae</taxon>
        <taxon>Methanobrevibacter</taxon>
    </lineage>
</organism>
<dbReference type="Proteomes" id="UP000251717">
    <property type="component" value="Unassembled WGS sequence"/>
</dbReference>
<dbReference type="InterPro" id="IPR035093">
    <property type="entry name" value="RelE/ParE_toxin_dom_sf"/>
</dbReference>
<gene>
    <name evidence="2" type="ORF">MBBTH_20650</name>
</gene>
<evidence type="ECO:0000313" key="3">
    <source>
        <dbReference type="Proteomes" id="UP000251717"/>
    </source>
</evidence>
<evidence type="ECO:0000313" key="2">
    <source>
        <dbReference type="EMBL" id="PWB84921.1"/>
    </source>
</evidence>
<proteinExistence type="predicted"/>
<dbReference type="SUPFAM" id="SSF143011">
    <property type="entry name" value="RelE-like"/>
    <property type="match status" value="1"/>
</dbReference>
<dbReference type="Gene3D" id="3.30.2310.20">
    <property type="entry name" value="RelE-like"/>
    <property type="match status" value="1"/>
</dbReference>
<dbReference type="InterPro" id="IPR007712">
    <property type="entry name" value="RelE/ParE_toxin"/>
</dbReference>
<protein>
    <submittedName>
        <fullName evidence="2">Plasmid stabilization system protein</fullName>
    </submittedName>
</protein>
<name>A0A315XKJ5_9EURY</name>